<dbReference type="Pfam" id="PF07965">
    <property type="entry name" value="Integrin_B_tail"/>
    <property type="match status" value="1"/>
</dbReference>
<keyword evidence="10 14" id="KW-0401">Integrin</keyword>
<keyword evidence="12" id="KW-1015">Disulfide bond</keyword>
<keyword evidence="9 15" id="KW-1133">Transmembrane helix</keyword>
<evidence type="ECO:0000259" key="16">
    <source>
        <dbReference type="SMART" id="SM00187"/>
    </source>
</evidence>
<evidence type="ECO:0000256" key="3">
    <source>
        <dbReference type="ARBA" id="ARBA00022475"/>
    </source>
</evidence>
<keyword evidence="5 14" id="KW-0812">Transmembrane</keyword>
<dbReference type="PROSITE" id="PS00243">
    <property type="entry name" value="I_EGF_1"/>
    <property type="match status" value="3"/>
</dbReference>
<feature type="domain" description="Integrin beta subunit VWA" evidence="16">
    <location>
        <begin position="2"/>
        <end position="253"/>
    </location>
</feature>
<evidence type="ECO:0000256" key="15">
    <source>
        <dbReference type="SAM" id="Phobius"/>
    </source>
</evidence>
<keyword evidence="11 15" id="KW-0472">Membrane</keyword>
<dbReference type="InterPro" id="IPR014836">
    <property type="entry name" value="Integrin_bsu_cyt_dom"/>
</dbReference>
<dbReference type="GO" id="GO:0005178">
    <property type="term" value="F:integrin binding"/>
    <property type="evidence" value="ECO:0007669"/>
    <property type="project" value="TreeGrafter"/>
</dbReference>
<evidence type="ECO:0000256" key="4">
    <source>
        <dbReference type="ARBA" id="ARBA00022536"/>
    </source>
</evidence>
<dbReference type="EMBL" id="OE842289">
    <property type="protein sequence ID" value="CAD7599360.1"/>
    <property type="molecule type" value="Genomic_DNA"/>
</dbReference>
<dbReference type="InterPro" id="IPR012896">
    <property type="entry name" value="Integrin_bsu_tail"/>
</dbReference>
<dbReference type="Pfam" id="PF00362">
    <property type="entry name" value="Integrin_beta"/>
    <property type="match status" value="1"/>
</dbReference>
<dbReference type="SUPFAM" id="SSF69687">
    <property type="entry name" value="Integrin beta tail domain"/>
    <property type="match status" value="1"/>
</dbReference>
<dbReference type="SMART" id="SM01241">
    <property type="entry name" value="Integrin_b_cyt"/>
    <property type="match status" value="1"/>
</dbReference>
<keyword evidence="3" id="KW-1003">Cell membrane</keyword>
<dbReference type="GO" id="GO:0033627">
    <property type="term" value="P:cell adhesion mediated by integrin"/>
    <property type="evidence" value="ECO:0007669"/>
    <property type="project" value="TreeGrafter"/>
</dbReference>
<evidence type="ECO:0000256" key="11">
    <source>
        <dbReference type="ARBA" id="ARBA00023136"/>
    </source>
</evidence>
<dbReference type="InterPro" id="IPR002369">
    <property type="entry name" value="Integrin_bsu_VWA"/>
</dbReference>
<dbReference type="SUPFAM" id="SSF53300">
    <property type="entry name" value="vWA-like"/>
    <property type="match status" value="1"/>
</dbReference>
<dbReference type="SMART" id="SM00187">
    <property type="entry name" value="INB"/>
    <property type="match status" value="1"/>
</dbReference>
<feature type="domain" description="Integrin beta subunit tail" evidence="18">
    <location>
        <begin position="437"/>
        <end position="517"/>
    </location>
</feature>
<dbReference type="Gene3D" id="3.40.50.410">
    <property type="entry name" value="von Willebrand factor, type A domain"/>
    <property type="match status" value="1"/>
</dbReference>
<evidence type="ECO:0000256" key="6">
    <source>
        <dbReference type="ARBA" id="ARBA00022729"/>
    </source>
</evidence>
<feature type="transmembrane region" description="Helical" evidence="15">
    <location>
        <begin position="518"/>
        <end position="540"/>
    </location>
</feature>
<dbReference type="PANTHER" id="PTHR10082">
    <property type="entry name" value="INTEGRIN BETA SUBUNIT"/>
    <property type="match status" value="1"/>
</dbReference>
<dbReference type="AlphaFoldDB" id="A0A7R9PP26"/>
<dbReference type="GO" id="GO:0007160">
    <property type="term" value="P:cell-matrix adhesion"/>
    <property type="evidence" value="ECO:0007669"/>
    <property type="project" value="TreeGrafter"/>
</dbReference>
<comment type="similarity">
    <text evidence="2 14">Belongs to the integrin beta chain family.</text>
</comment>
<evidence type="ECO:0000256" key="5">
    <source>
        <dbReference type="ARBA" id="ARBA00022692"/>
    </source>
</evidence>
<protein>
    <recommendedName>
        <fullName evidence="14">Integrin beta</fullName>
    </recommendedName>
</protein>
<evidence type="ECO:0000256" key="12">
    <source>
        <dbReference type="ARBA" id="ARBA00023157"/>
    </source>
</evidence>
<dbReference type="InterPro" id="IPR057073">
    <property type="entry name" value="EGF_integrin_2"/>
</dbReference>
<dbReference type="InterPro" id="IPR057243">
    <property type="entry name" value="Integrin_I-EGF_CS"/>
</dbReference>
<proteinExistence type="inferred from homology"/>
<keyword evidence="13" id="KW-0325">Glycoprotein</keyword>
<dbReference type="FunFam" id="2.10.25.10:FF:000036">
    <property type="entry name" value="Integrin beta"/>
    <property type="match status" value="1"/>
</dbReference>
<keyword evidence="6" id="KW-0732">Signal</keyword>
<accession>A0A7R9PP26</accession>
<evidence type="ECO:0000256" key="13">
    <source>
        <dbReference type="ARBA" id="ARBA00023180"/>
    </source>
</evidence>
<dbReference type="Pfam" id="PF08725">
    <property type="entry name" value="Integrin_b_cyt"/>
    <property type="match status" value="1"/>
</dbReference>
<evidence type="ECO:0000259" key="17">
    <source>
        <dbReference type="SMART" id="SM01241"/>
    </source>
</evidence>
<dbReference type="GO" id="GO:0005925">
    <property type="term" value="C:focal adhesion"/>
    <property type="evidence" value="ECO:0007669"/>
    <property type="project" value="TreeGrafter"/>
</dbReference>
<dbReference type="InterPro" id="IPR015812">
    <property type="entry name" value="Integrin_bsu"/>
</dbReference>
<dbReference type="Pfam" id="PF23105">
    <property type="entry name" value="EGF_integrin"/>
    <property type="match status" value="1"/>
</dbReference>
<dbReference type="GO" id="GO:0016477">
    <property type="term" value="P:cell migration"/>
    <property type="evidence" value="ECO:0007669"/>
    <property type="project" value="TreeGrafter"/>
</dbReference>
<keyword evidence="8 14" id="KW-0130">Cell adhesion</keyword>
<evidence type="ECO:0000259" key="18">
    <source>
        <dbReference type="SMART" id="SM01242"/>
    </source>
</evidence>
<evidence type="ECO:0000256" key="8">
    <source>
        <dbReference type="ARBA" id="ARBA00022889"/>
    </source>
</evidence>
<dbReference type="GO" id="GO:0008305">
    <property type="term" value="C:integrin complex"/>
    <property type="evidence" value="ECO:0007669"/>
    <property type="project" value="TreeGrafter"/>
</dbReference>
<evidence type="ECO:0000256" key="7">
    <source>
        <dbReference type="ARBA" id="ARBA00022737"/>
    </source>
</evidence>
<dbReference type="SUPFAM" id="SSF69179">
    <property type="entry name" value="Integrin domains"/>
    <property type="match status" value="1"/>
</dbReference>
<dbReference type="SMART" id="SM01242">
    <property type="entry name" value="Integrin_B_tail"/>
    <property type="match status" value="1"/>
</dbReference>
<dbReference type="InterPro" id="IPR032695">
    <property type="entry name" value="Integrin_dom_sf"/>
</dbReference>
<evidence type="ECO:0000313" key="19">
    <source>
        <dbReference type="EMBL" id="CAD7599360.1"/>
    </source>
</evidence>
<evidence type="ECO:0000256" key="14">
    <source>
        <dbReference type="RuleBase" id="RU000633"/>
    </source>
</evidence>
<comment type="subcellular location">
    <subcellularLocation>
        <location evidence="1 14">Cell membrane</location>
        <topology evidence="1 14">Single-pass type I membrane protein</topology>
    </subcellularLocation>
</comment>
<keyword evidence="4" id="KW-0245">EGF-like domain</keyword>
<dbReference type="GO" id="GO:0007229">
    <property type="term" value="P:integrin-mediated signaling pathway"/>
    <property type="evidence" value="ECO:0007669"/>
    <property type="project" value="UniProtKB-KW"/>
</dbReference>
<dbReference type="InterPro" id="IPR013111">
    <property type="entry name" value="EGF_extracell"/>
</dbReference>
<organism evidence="19">
    <name type="scientific">Timema genevievae</name>
    <name type="common">Walking stick</name>
    <dbReference type="NCBI Taxonomy" id="629358"/>
    <lineage>
        <taxon>Eukaryota</taxon>
        <taxon>Metazoa</taxon>
        <taxon>Ecdysozoa</taxon>
        <taxon>Arthropoda</taxon>
        <taxon>Hexapoda</taxon>
        <taxon>Insecta</taxon>
        <taxon>Pterygota</taxon>
        <taxon>Neoptera</taxon>
        <taxon>Polyneoptera</taxon>
        <taxon>Phasmatodea</taxon>
        <taxon>Timematodea</taxon>
        <taxon>Timematoidea</taxon>
        <taxon>Timematidae</taxon>
        <taxon>Timema</taxon>
    </lineage>
</organism>
<dbReference type="PANTHER" id="PTHR10082:SF60">
    <property type="entry name" value="INTEGRIN BETA-PS"/>
    <property type="match status" value="1"/>
</dbReference>
<dbReference type="Gene3D" id="4.10.1240.30">
    <property type="match status" value="1"/>
</dbReference>
<dbReference type="PROSITE" id="PS52047">
    <property type="entry name" value="I_EGF_2"/>
    <property type="match status" value="1"/>
</dbReference>
<dbReference type="Pfam" id="PF07974">
    <property type="entry name" value="EGF_2"/>
    <property type="match status" value="1"/>
</dbReference>
<dbReference type="GO" id="GO:0009986">
    <property type="term" value="C:cell surface"/>
    <property type="evidence" value="ECO:0007669"/>
    <property type="project" value="TreeGrafter"/>
</dbReference>
<gene>
    <name evidence="19" type="ORF">TGEB3V08_LOCUS7326</name>
</gene>
<evidence type="ECO:0000256" key="1">
    <source>
        <dbReference type="ARBA" id="ARBA00004251"/>
    </source>
</evidence>
<reference evidence="19" key="1">
    <citation type="submission" date="2020-11" db="EMBL/GenBank/DDBJ databases">
        <authorList>
            <person name="Tran Van P."/>
        </authorList>
    </citation>
    <scope>NUCLEOTIDE SEQUENCE</scope>
</reference>
<name>A0A7R9PP26_TIMGE</name>
<keyword evidence="7" id="KW-0677">Repeat</keyword>
<dbReference type="PRINTS" id="PR01186">
    <property type="entry name" value="INTEGRINB"/>
</dbReference>
<dbReference type="GO" id="GO:0007157">
    <property type="term" value="P:heterophilic cell-cell adhesion via plasma membrane cell adhesion molecules"/>
    <property type="evidence" value="ECO:0007669"/>
    <property type="project" value="UniProtKB-ARBA"/>
</dbReference>
<sequence>MLSSTAEDGEIEVRISVGLESPCVLSNGRKCAPPYGFKNHMPLTTDTKIFKSEVQKAPVSGNLDAPEGGFDAIMQAMVCHQQIGWRPKARHLLVFSTDADFHMAGDGRINHKAKENNINLIFAVTKKCILTYKLLKERIGGASIGTLSKDSNNVVQLIKDEYKKLVDSVVLGDDSGDSVEVRYFSKCLNKSGDLHETRECGGISVREQVDFIARIKVTSCPNKNDITWSRVLHIQPQAVNESLEIHLEVVCGCECEETKHILPNASECRHRGDLQCGVCQCHDPFMGQTCECEGEFESGNSTTGCLDKDGRECSGFGTCHCNTCNCNIRPDPKELIFGTLCECDNFSCKRSNDLVCSGPEHGHCNCGRCVCQPGWTGPSCNCKDTNIGCTPPGGLPVCNGRGTCECGACNCTATTPEGHLYRGRYCDDCSTCEGKRCTELKDCVECQIHKINDLAKCSNCSFSVKPVDDITDDGYDSEEDTLCRGKDDDDCSFQFRYRYAEKVLTVWGQRKKECGANVWAVVFGLIGATVLIGLLFIIVWKVLTTIHDQREYAKFEKERAQSRWDRVRSPFTKTGEP</sequence>
<dbReference type="InterPro" id="IPR036349">
    <property type="entry name" value="Integrin_bsu_tail_dom_sf"/>
</dbReference>
<dbReference type="InterPro" id="IPR036465">
    <property type="entry name" value="vWFA_dom_sf"/>
</dbReference>
<dbReference type="Gene3D" id="2.10.25.10">
    <property type="entry name" value="Laminin"/>
    <property type="match status" value="4"/>
</dbReference>
<dbReference type="Gene3D" id="2.60.40.1510">
    <property type="entry name" value="ntegrin, alpha v. Chain A, domain 3"/>
    <property type="match status" value="1"/>
</dbReference>
<dbReference type="SUPFAM" id="SSF57196">
    <property type="entry name" value="EGF/Laminin"/>
    <property type="match status" value="1"/>
</dbReference>
<evidence type="ECO:0000256" key="2">
    <source>
        <dbReference type="ARBA" id="ARBA00007449"/>
    </source>
</evidence>
<evidence type="ECO:0000256" key="9">
    <source>
        <dbReference type="ARBA" id="ARBA00022989"/>
    </source>
</evidence>
<dbReference type="Gene3D" id="1.20.5.100">
    <property type="entry name" value="Cytochrome c1, transmembrane anchor, C-terminal"/>
    <property type="match status" value="1"/>
</dbReference>
<evidence type="ECO:0000256" key="10">
    <source>
        <dbReference type="ARBA" id="ARBA00023037"/>
    </source>
</evidence>
<feature type="domain" description="Integrin beta subunit cytoplasmic" evidence="17">
    <location>
        <begin position="541"/>
        <end position="574"/>
    </location>
</feature>